<comment type="caution">
    <text evidence="2">The sequence shown here is derived from an EMBL/GenBank/DDBJ whole genome shotgun (WGS) entry which is preliminary data.</text>
</comment>
<keyword evidence="3" id="KW-1185">Reference proteome</keyword>
<dbReference type="AlphaFoldDB" id="A0A3M2LF82"/>
<protein>
    <recommendedName>
        <fullName evidence="4">Secreted protein</fullName>
    </recommendedName>
</protein>
<evidence type="ECO:0000313" key="2">
    <source>
        <dbReference type="EMBL" id="RMI35233.1"/>
    </source>
</evidence>
<dbReference type="Proteomes" id="UP000279275">
    <property type="component" value="Unassembled WGS sequence"/>
</dbReference>
<feature type="chain" id="PRO_5018238226" description="Secreted protein" evidence="1">
    <location>
        <begin position="26"/>
        <end position="104"/>
    </location>
</feature>
<evidence type="ECO:0008006" key="4">
    <source>
        <dbReference type="Google" id="ProtNLM"/>
    </source>
</evidence>
<keyword evidence="1" id="KW-0732">Signal</keyword>
<organism evidence="2 3">
    <name type="scientific">Nocardia stercoris</name>
    <dbReference type="NCBI Taxonomy" id="2483361"/>
    <lineage>
        <taxon>Bacteria</taxon>
        <taxon>Bacillati</taxon>
        <taxon>Actinomycetota</taxon>
        <taxon>Actinomycetes</taxon>
        <taxon>Mycobacteriales</taxon>
        <taxon>Nocardiaceae</taxon>
        <taxon>Nocardia</taxon>
    </lineage>
</organism>
<dbReference type="RefSeq" id="WP_122186208.1">
    <property type="nucleotide sequence ID" value="NZ_RFFH01000001.1"/>
</dbReference>
<evidence type="ECO:0000256" key="1">
    <source>
        <dbReference type="SAM" id="SignalP"/>
    </source>
</evidence>
<proteinExistence type="predicted"/>
<evidence type="ECO:0000313" key="3">
    <source>
        <dbReference type="Proteomes" id="UP000279275"/>
    </source>
</evidence>
<feature type="signal peptide" evidence="1">
    <location>
        <begin position="1"/>
        <end position="25"/>
    </location>
</feature>
<sequence length="104" mass="10496">MKPLAPIAAAGFAALALAAAGPAQADTLQLTQVDTDAAAAQTPVQAQDIGECDLNLGSTGVGIYSGFLFSNGHIYLGSVDVGSSRPDCYLLPPLPLGSVYVSFI</sequence>
<name>A0A3M2LF82_9NOCA</name>
<gene>
    <name evidence="2" type="ORF">EBN03_02785</name>
</gene>
<reference evidence="2 3" key="1">
    <citation type="submission" date="2018-10" db="EMBL/GenBank/DDBJ databases">
        <title>Isolation from cow dung.</title>
        <authorList>
            <person name="Ling L."/>
        </authorList>
    </citation>
    <scope>NUCLEOTIDE SEQUENCE [LARGE SCALE GENOMIC DNA]</scope>
    <source>
        <strain evidence="2 3">NEAU-LL90</strain>
    </source>
</reference>
<accession>A0A3M2LF82</accession>
<dbReference type="EMBL" id="RFFH01000001">
    <property type="protein sequence ID" value="RMI35233.1"/>
    <property type="molecule type" value="Genomic_DNA"/>
</dbReference>